<dbReference type="Pfam" id="PF02852">
    <property type="entry name" value="Pyr_redox_dim"/>
    <property type="match status" value="1"/>
</dbReference>
<keyword evidence="5 10" id="KW-0560">Oxidoreductase</keyword>
<evidence type="ECO:0000256" key="9">
    <source>
        <dbReference type="PIRSR" id="PIRSR000350-4"/>
    </source>
</evidence>
<dbReference type="InterPro" id="IPR004099">
    <property type="entry name" value="Pyr_nucl-diS_OxRdtase_dimer"/>
</dbReference>
<feature type="binding site" evidence="8">
    <location>
        <begin position="174"/>
        <end position="181"/>
    </location>
    <ligand>
        <name>NAD(+)</name>
        <dbReference type="ChEBI" id="CHEBI:57540"/>
    </ligand>
</feature>
<keyword evidence="7 10" id="KW-0676">Redox-active center</keyword>
<dbReference type="PRINTS" id="PR00411">
    <property type="entry name" value="PNDRDTASEI"/>
</dbReference>
<dbReference type="GO" id="GO:0003955">
    <property type="term" value="F:NAD(P)H dehydrogenase (quinone) activity"/>
    <property type="evidence" value="ECO:0007669"/>
    <property type="project" value="TreeGrafter"/>
</dbReference>
<keyword evidence="6" id="KW-1015">Disulfide bond</keyword>
<dbReference type="Gene3D" id="3.30.390.30">
    <property type="match status" value="1"/>
</dbReference>
<dbReference type="GO" id="GO:0016668">
    <property type="term" value="F:oxidoreductase activity, acting on a sulfur group of donors, NAD(P) as acceptor"/>
    <property type="evidence" value="ECO:0007669"/>
    <property type="project" value="InterPro"/>
</dbReference>
<evidence type="ECO:0000256" key="3">
    <source>
        <dbReference type="ARBA" id="ARBA00022827"/>
    </source>
</evidence>
<evidence type="ECO:0000259" key="12">
    <source>
        <dbReference type="Pfam" id="PF07992"/>
    </source>
</evidence>
<feature type="domain" description="FAD/NAD(P)-binding" evidence="12">
    <location>
        <begin position="5"/>
        <end position="315"/>
    </location>
</feature>
<dbReference type="GO" id="GO:0050660">
    <property type="term" value="F:flavin adenine dinucleotide binding"/>
    <property type="evidence" value="ECO:0007669"/>
    <property type="project" value="TreeGrafter"/>
</dbReference>
<evidence type="ECO:0000256" key="10">
    <source>
        <dbReference type="RuleBase" id="RU003691"/>
    </source>
</evidence>
<dbReference type="SUPFAM" id="SSF55424">
    <property type="entry name" value="FAD/NAD-linked reductases, dimerisation (C-terminal) domain"/>
    <property type="match status" value="1"/>
</dbReference>
<feature type="binding site" evidence="8">
    <location>
        <position position="300"/>
    </location>
    <ligand>
        <name>FAD</name>
        <dbReference type="ChEBI" id="CHEBI:57692"/>
    </ligand>
</feature>
<gene>
    <name evidence="13" type="ORF">SAMN05421834_101199</name>
</gene>
<protein>
    <submittedName>
        <fullName evidence="13">Pyruvate/2-oxoglutarate dehydrogenase complex, dihydrolipoamide dehydrogenase (E3) component</fullName>
    </submittedName>
</protein>
<dbReference type="SUPFAM" id="SSF51905">
    <property type="entry name" value="FAD/NAD(P)-binding domain"/>
    <property type="match status" value="1"/>
</dbReference>
<keyword evidence="3 8" id="KW-0274">FAD</keyword>
<evidence type="ECO:0000259" key="11">
    <source>
        <dbReference type="Pfam" id="PF02852"/>
    </source>
</evidence>
<evidence type="ECO:0000256" key="1">
    <source>
        <dbReference type="ARBA" id="ARBA00007532"/>
    </source>
</evidence>
<evidence type="ECO:0000256" key="2">
    <source>
        <dbReference type="ARBA" id="ARBA00022630"/>
    </source>
</evidence>
<dbReference type="PIRSF" id="PIRSF000350">
    <property type="entry name" value="Mercury_reductase_MerA"/>
    <property type="match status" value="1"/>
</dbReference>
<feature type="binding site" evidence="8">
    <location>
        <position position="50"/>
    </location>
    <ligand>
        <name>FAD</name>
        <dbReference type="ChEBI" id="CHEBI:57692"/>
    </ligand>
</feature>
<dbReference type="AlphaFoldDB" id="A0A1N6PSU5"/>
<dbReference type="FunFam" id="3.30.390.30:FF:000001">
    <property type="entry name" value="Dihydrolipoyl dehydrogenase"/>
    <property type="match status" value="1"/>
</dbReference>
<dbReference type="InterPro" id="IPR001100">
    <property type="entry name" value="Pyr_nuc-diS_OxRdtase"/>
</dbReference>
<feature type="binding site" evidence="8">
    <location>
        <position position="260"/>
    </location>
    <ligand>
        <name>NAD(+)</name>
        <dbReference type="ChEBI" id="CHEBI:57540"/>
    </ligand>
</feature>
<dbReference type="STRING" id="56779.SAMN05421834_101199"/>
<keyword evidence="13" id="KW-0670">Pyruvate</keyword>
<dbReference type="PANTHER" id="PTHR43014">
    <property type="entry name" value="MERCURIC REDUCTASE"/>
    <property type="match status" value="1"/>
</dbReference>
<dbReference type="InterPro" id="IPR036188">
    <property type="entry name" value="FAD/NAD-bd_sf"/>
</dbReference>
<keyword evidence="14" id="KW-1185">Reference proteome</keyword>
<evidence type="ECO:0000256" key="6">
    <source>
        <dbReference type="ARBA" id="ARBA00023157"/>
    </source>
</evidence>
<keyword evidence="2 10" id="KW-0285">Flavoprotein</keyword>
<dbReference type="RefSeq" id="WP_076543494.1">
    <property type="nucleotide sequence ID" value="NZ_FTNC01000001.1"/>
</dbReference>
<dbReference type="PRINTS" id="PR00368">
    <property type="entry name" value="FADPNR"/>
</dbReference>
<feature type="disulfide bond" description="Redox-active" evidence="9">
    <location>
        <begin position="41"/>
        <end position="46"/>
    </location>
</feature>
<keyword evidence="8" id="KW-0547">Nucleotide-binding</keyword>
<dbReference type="InterPro" id="IPR016156">
    <property type="entry name" value="FAD/NAD-linked_Rdtase_dimer_sf"/>
</dbReference>
<dbReference type="InterPro" id="IPR012999">
    <property type="entry name" value="Pyr_OxRdtase_I_AS"/>
</dbReference>
<keyword evidence="4" id="KW-0521">NADP</keyword>
<dbReference type="Gene3D" id="3.50.50.60">
    <property type="entry name" value="FAD/NAD(P)-binding domain"/>
    <property type="match status" value="2"/>
</dbReference>
<dbReference type="Pfam" id="PF07992">
    <property type="entry name" value="Pyr_redox_2"/>
    <property type="match status" value="1"/>
</dbReference>
<reference evidence="14" key="1">
    <citation type="submission" date="2017-01" db="EMBL/GenBank/DDBJ databases">
        <authorList>
            <person name="Varghese N."/>
            <person name="Submissions S."/>
        </authorList>
    </citation>
    <scope>NUCLEOTIDE SEQUENCE [LARGE SCALE GENOMIC DNA]</scope>
    <source>
        <strain evidence="14">ATCC 700103</strain>
    </source>
</reference>
<comment type="cofactor">
    <cofactor evidence="8">
        <name>FAD</name>
        <dbReference type="ChEBI" id="CHEBI:57692"/>
    </cofactor>
    <text evidence="8">Binds 1 FAD per subunit.</text>
</comment>
<organism evidence="13 14">
    <name type="scientific">Halanaerobium kushneri</name>
    <dbReference type="NCBI Taxonomy" id="56779"/>
    <lineage>
        <taxon>Bacteria</taxon>
        <taxon>Bacillati</taxon>
        <taxon>Bacillota</taxon>
        <taxon>Clostridia</taxon>
        <taxon>Halanaerobiales</taxon>
        <taxon>Halanaerobiaceae</taxon>
        <taxon>Halanaerobium</taxon>
    </lineage>
</organism>
<accession>A0A1N6PSU5</accession>
<evidence type="ECO:0000256" key="8">
    <source>
        <dbReference type="PIRSR" id="PIRSR000350-3"/>
    </source>
</evidence>
<sequence>MEKHDLIVIGMGPAGMAVTAMAANMELDVLAIEKHKVGGECLNYGCVPSKALLKAGEVNEVAENLRQYGIKLSGKTEIENPLEIVRNKVGKISGNKTMKAFDRAKLIVDQGEAKFVDKKVVKVAGKKYTADKIFIATGTEPMIPPIPGLKDVPRLTNLNIFEQEDIPETLTIIGGGAIGSEMAQAFSRLGAKVNIFQIDDHLVPTGDQEAGKVLEEKFKKEGIGVHNSTGINKVEEKNGKIITHTDVGVFESDKILVATGRKAVLEPLNLDNAGIESAKTGIKVNKRLETNIKGIYAVGDCNGKALLSHAAMHQGMLALMNAINPTPIKQFNYDDYLVPWSVFTKPEIAQAGITEKEANEKGINYQIVKERYEDYGRTIADGKPEGFVKVITNSRGKIFGATIVGEAASELIHEWILAIQHNISMFDIMMTQHSFPTISLMNKRVAEKWIMNKTDSGIIPKLAKKFI</sequence>
<dbReference type="PROSITE" id="PS00076">
    <property type="entry name" value="PYRIDINE_REDOX_1"/>
    <property type="match status" value="1"/>
</dbReference>
<dbReference type="OrthoDB" id="9807946at2"/>
<dbReference type="Proteomes" id="UP000185669">
    <property type="component" value="Unassembled WGS sequence"/>
</dbReference>
<dbReference type="EMBL" id="FTNC01000001">
    <property type="protein sequence ID" value="SIQ07404.1"/>
    <property type="molecule type" value="Genomic_DNA"/>
</dbReference>
<dbReference type="PANTHER" id="PTHR43014:SF4">
    <property type="entry name" value="PYRIDINE NUCLEOTIDE-DISULFIDE OXIDOREDUCTASE RCLA-RELATED"/>
    <property type="match status" value="1"/>
</dbReference>
<feature type="domain" description="Pyridine nucleotide-disulphide oxidoreductase dimerisation" evidence="11">
    <location>
        <begin position="338"/>
        <end position="439"/>
    </location>
</feature>
<name>A0A1N6PSU5_9FIRM</name>
<evidence type="ECO:0000313" key="14">
    <source>
        <dbReference type="Proteomes" id="UP000185669"/>
    </source>
</evidence>
<keyword evidence="8" id="KW-0520">NAD</keyword>
<dbReference type="InterPro" id="IPR023753">
    <property type="entry name" value="FAD/NAD-binding_dom"/>
</dbReference>
<evidence type="ECO:0000256" key="7">
    <source>
        <dbReference type="ARBA" id="ARBA00023284"/>
    </source>
</evidence>
<evidence type="ECO:0000256" key="4">
    <source>
        <dbReference type="ARBA" id="ARBA00022857"/>
    </source>
</evidence>
<evidence type="ECO:0000313" key="13">
    <source>
        <dbReference type="EMBL" id="SIQ07404.1"/>
    </source>
</evidence>
<comment type="similarity">
    <text evidence="1 10">Belongs to the class-I pyridine nucleotide-disulfide oxidoreductase family.</text>
</comment>
<proteinExistence type="inferred from homology"/>
<evidence type="ECO:0000256" key="5">
    <source>
        <dbReference type="ARBA" id="ARBA00023002"/>
    </source>
</evidence>